<feature type="domain" description="InsA N-terminal zinc ribbon" evidence="1">
    <location>
        <begin position="1"/>
        <end position="32"/>
    </location>
</feature>
<evidence type="ECO:0000313" key="4">
    <source>
        <dbReference type="Proteomes" id="UP000054691"/>
    </source>
</evidence>
<dbReference type="EMBL" id="LNYE01000022">
    <property type="protein sequence ID" value="KTD10843.1"/>
    <property type="molecule type" value="Genomic_DNA"/>
</dbReference>
<dbReference type="AlphaFoldDB" id="A0A378J8C2"/>
<dbReference type="InterPro" id="IPR003220">
    <property type="entry name" value="InsA_N_dom_Znf"/>
</dbReference>
<dbReference type="Proteomes" id="UP000054691">
    <property type="component" value="Unassembled WGS sequence"/>
</dbReference>
<dbReference type="STRING" id="45066.Lgra_1809"/>
<dbReference type="InterPro" id="IPR051252">
    <property type="entry name" value="IS1_transposase_InsA"/>
</dbReference>
<dbReference type="Proteomes" id="UP000254476">
    <property type="component" value="Unassembled WGS sequence"/>
</dbReference>
<organism evidence="3 5">
    <name type="scientific">Legionella gratiana</name>
    <dbReference type="NCBI Taxonomy" id="45066"/>
    <lineage>
        <taxon>Bacteria</taxon>
        <taxon>Pseudomonadati</taxon>
        <taxon>Pseudomonadota</taxon>
        <taxon>Gammaproteobacteria</taxon>
        <taxon>Legionellales</taxon>
        <taxon>Legionellaceae</taxon>
        <taxon>Legionella</taxon>
    </lineage>
</organism>
<protein>
    <submittedName>
        <fullName evidence="3">Transposase and inactivated derivatives</fullName>
    </submittedName>
</protein>
<dbReference type="RefSeq" id="WP_058498939.1">
    <property type="nucleotide sequence ID" value="NZ_CAAAHW010000001.1"/>
</dbReference>
<accession>A0A378J8C2</accession>
<keyword evidence="4" id="KW-1185">Reference proteome</keyword>
<dbReference type="PANTHER" id="PTHR47923">
    <property type="entry name" value="INSERTION ELEMENT IS1 1 PROTEIN INSA-RELATED"/>
    <property type="match status" value="1"/>
</dbReference>
<reference evidence="2 4" key="1">
    <citation type="submission" date="2015-11" db="EMBL/GenBank/DDBJ databases">
        <title>Genomic analysis of 38 Legionella species identifies large and diverse effector repertoires.</title>
        <authorList>
            <person name="Burstein D."/>
            <person name="Amaro F."/>
            <person name="Zusman T."/>
            <person name="Lifshitz Z."/>
            <person name="Cohen O."/>
            <person name="Gilbert J.A."/>
            <person name="Pupko T."/>
            <person name="Shuman H.A."/>
            <person name="Segal G."/>
        </authorList>
    </citation>
    <scope>NUCLEOTIDE SEQUENCE [LARGE SCALE GENOMIC DNA]</scope>
    <source>
        <strain evidence="2 4">Lyon 8420412</strain>
    </source>
</reference>
<reference evidence="3 5" key="2">
    <citation type="submission" date="2018-06" db="EMBL/GenBank/DDBJ databases">
        <authorList>
            <consortium name="Pathogen Informatics"/>
            <person name="Doyle S."/>
        </authorList>
    </citation>
    <scope>NUCLEOTIDE SEQUENCE [LARGE SCALE GENOMIC DNA]</scope>
    <source>
        <strain evidence="3 5">NCTC12388</strain>
    </source>
</reference>
<dbReference type="PANTHER" id="PTHR47923:SF1">
    <property type="entry name" value="INSERTION ELEMENT IS1 1 PROTEIN INSA-RELATED"/>
    <property type="match status" value="1"/>
</dbReference>
<evidence type="ECO:0000313" key="3">
    <source>
        <dbReference type="EMBL" id="STX44043.1"/>
    </source>
</evidence>
<dbReference type="Pfam" id="PF03811">
    <property type="entry name" value="Zn_ribbon_InsA"/>
    <property type="match status" value="1"/>
</dbReference>
<dbReference type="OrthoDB" id="9783238at2"/>
<dbReference type="EMBL" id="UGOB01000001">
    <property type="protein sequence ID" value="STX44043.1"/>
    <property type="molecule type" value="Genomic_DNA"/>
</dbReference>
<evidence type="ECO:0000259" key="1">
    <source>
        <dbReference type="Pfam" id="PF03811"/>
    </source>
</evidence>
<sequence>MASVEVLCPLCMTKAVVKFGLNRQGKQRYECKNEACSKNTFILSYENKGCLRDVKEKIIEMALNGSGISETFRCNTFAAFIN</sequence>
<proteinExistence type="predicted"/>
<dbReference type="GO" id="GO:0006313">
    <property type="term" value="P:DNA transposition"/>
    <property type="evidence" value="ECO:0007669"/>
    <property type="project" value="InterPro"/>
</dbReference>
<gene>
    <name evidence="2" type="ORF">Lgra_1809</name>
    <name evidence="3" type="ORF">NCTC12388_01334</name>
</gene>
<name>A0A378J8C2_9GAMM</name>
<evidence type="ECO:0000313" key="2">
    <source>
        <dbReference type="EMBL" id="KTD10843.1"/>
    </source>
</evidence>
<evidence type="ECO:0000313" key="5">
    <source>
        <dbReference type="Proteomes" id="UP000254476"/>
    </source>
</evidence>